<feature type="active site" description="Proton donor" evidence="4">
    <location>
        <position position="162"/>
    </location>
</feature>
<evidence type="ECO:0000256" key="2">
    <source>
        <dbReference type="ARBA" id="ARBA00022679"/>
    </source>
</evidence>
<evidence type="ECO:0000256" key="4">
    <source>
        <dbReference type="HAMAP-Rule" id="MF_01812"/>
    </source>
</evidence>
<dbReference type="InterPro" id="IPR051554">
    <property type="entry name" value="Acetyltransferase_Eis"/>
</dbReference>
<dbReference type="Proteomes" id="UP000297318">
    <property type="component" value="Unassembled WGS sequence"/>
</dbReference>
<dbReference type="InterPro" id="IPR000182">
    <property type="entry name" value="GNAT_dom"/>
</dbReference>
<dbReference type="PANTHER" id="PTHR37817">
    <property type="entry name" value="N-ACETYLTRANSFERASE EIS"/>
    <property type="match status" value="1"/>
</dbReference>
<dbReference type="Pfam" id="PF13527">
    <property type="entry name" value="Acetyltransf_9"/>
    <property type="match status" value="1"/>
</dbReference>
<evidence type="ECO:0000256" key="3">
    <source>
        <dbReference type="ARBA" id="ARBA00023315"/>
    </source>
</evidence>
<dbReference type="GO" id="GO:0030649">
    <property type="term" value="P:aminoglycoside antibiotic catabolic process"/>
    <property type="evidence" value="ECO:0007669"/>
    <property type="project" value="TreeGrafter"/>
</dbReference>
<reference evidence="6 7" key="1">
    <citation type="submission" date="2018-11" db="EMBL/GenBank/DDBJ databases">
        <title>Complete genome sequencing of the Actinobacteria Serinibacter sp. K3-2.</title>
        <authorList>
            <person name="Rakitin A.L."/>
            <person name="Beletsky A.V."/>
            <person name="Mardanov A.V."/>
            <person name="Ravin N.V."/>
            <person name="Gromova A.S."/>
            <person name="Filippova S.N."/>
            <person name="Gal'Chenko V.F."/>
        </authorList>
    </citation>
    <scope>NUCLEOTIDE SEQUENCE [LARGE SCALE GENOMIC DNA]</scope>
    <source>
        <strain evidence="6 7">K3-2</strain>
    </source>
</reference>
<dbReference type="InterPro" id="IPR025559">
    <property type="entry name" value="Eis_dom"/>
</dbReference>
<organism evidence="6 7">
    <name type="scientific">Serinibacter arcticus</name>
    <dbReference type="NCBI Taxonomy" id="1655435"/>
    <lineage>
        <taxon>Bacteria</taxon>
        <taxon>Bacillati</taxon>
        <taxon>Actinomycetota</taxon>
        <taxon>Actinomycetes</taxon>
        <taxon>Micrococcales</taxon>
        <taxon>Beutenbergiaceae</taxon>
        <taxon>Serinibacter</taxon>
    </lineage>
</organism>
<comment type="subunit">
    <text evidence="4">Homohexamer; trimer of dimers.</text>
</comment>
<keyword evidence="7" id="KW-1185">Reference proteome</keyword>
<feature type="binding site" evidence="4">
    <location>
        <begin position="121"/>
        <end position="123"/>
    </location>
    <ligand>
        <name>acetyl-CoA</name>
        <dbReference type="ChEBI" id="CHEBI:57288"/>
    </ligand>
</feature>
<dbReference type="EMBL" id="RHPJ01000002">
    <property type="protein sequence ID" value="TGO05173.1"/>
    <property type="molecule type" value="Genomic_DNA"/>
</dbReference>
<keyword evidence="3 4" id="KW-0012">Acyltransferase</keyword>
<evidence type="ECO:0000313" key="7">
    <source>
        <dbReference type="Proteomes" id="UP000297318"/>
    </source>
</evidence>
<dbReference type="InterPro" id="IPR016181">
    <property type="entry name" value="Acyl_CoA_acyltransferase"/>
</dbReference>
<dbReference type="AlphaFoldDB" id="A0A4Z1E3X7"/>
<dbReference type="SUPFAM" id="SSF55729">
    <property type="entry name" value="Acyl-CoA N-acyltransferases (Nat)"/>
    <property type="match status" value="1"/>
</dbReference>
<sequence length="446" mass="47672">MPEQPRHSQHATTSLDARTVPLDPASTRTLADAGLTYRAVDTDGDDFVSYVQAVNRGFLGERSKPEAVEAWRETIGDRRPVGVFDGGSPEPHLPVATVNAWVDELTVDVDRLLPMWAVSAVTVSATHRRRGIARAMLEGELRAAADAGLPIAGLTVSEATIYGRYGFAPVATATSWTVKTHRAGWIGPRPGGRLDPIERELAQQDLAALHDVVRRGRPGEVAATPSYWRSTAGLTPGQTDGGKVRAVRYTDESGQVRGVLAYQLENRDDGAATLTVRALAADGPDAYAALWRFALEHDLVDTVRATERSADEPLRWLLADPRAAEVTERDHHWLRILDVARCLESRTYRAPGAVTFDVVDPLGFAAGRWTLTVAEGGAGVVTRDGAGDGEGAVVTLGVAELSALLLGGVRATTLRAAGRLATDAATAAWLDATFAPVAAPQLSLWY</sequence>
<comment type="caution">
    <text evidence="6">The sequence shown here is derived from an EMBL/GenBank/DDBJ whole genome shotgun (WGS) entry which is preliminary data.</text>
</comment>
<dbReference type="PANTHER" id="PTHR37817:SF1">
    <property type="entry name" value="N-ACETYLTRANSFERASE EIS"/>
    <property type="match status" value="1"/>
</dbReference>
<evidence type="ECO:0000256" key="1">
    <source>
        <dbReference type="ARBA" id="ARBA00009213"/>
    </source>
</evidence>
<feature type="active site" description="Proton acceptor; via carboxylate" evidence="4">
    <location>
        <position position="446"/>
    </location>
</feature>
<dbReference type="Pfam" id="PF13530">
    <property type="entry name" value="SCP2_2"/>
    <property type="match status" value="1"/>
</dbReference>
<evidence type="ECO:0000313" key="6">
    <source>
        <dbReference type="EMBL" id="TGO05173.1"/>
    </source>
</evidence>
<dbReference type="InterPro" id="IPR036527">
    <property type="entry name" value="SCP2_sterol-bd_dom_sf"/>
</dbReference>
<dbReference type="HAMAP" id="MF_01812">
    <property type="entry name" value="Eis"/>
    <property type="match status" value="1"/>
</dbReference>
<proteinExistence type="inferred from homology"/>
<feature type="binding site" evidence="4">
    <location>
        <begin position="129"/>
        <end position="134"/>
    </location>
    <ligand>
        <name>acetyl-CoA</name>
        <dbReference type="ChEBI" id="CHEBI:57288"/>
    </ligand>
</feature>
<dbReference type="PROSITE" id="PS51186">
    <property type="entry name" value="GNAT"/>
    <property type="match status" value="1"/>
</dbReference>
<dbReference type="Pfam" id="PF17668">
    <property type="entry name" value="Acetyltransf_17"/>
    <property type="match status" value="1"/>
</dbReference>
<dbReference type="OrthoDB" id="8399956at2"/>
<dbReference type="InterPro" id="IPR022902">
    <property type="entry name" value="NAcTrfase_Eis"/>
</dbReference>
<keyword evidence="2 4" id="KW-0808">Transferase</keyword>
<comment type="similarity">
    <text evidence="1 4">Belongs to the acetyltransferase Eis family.</text>
</comment>
<protein>
    <submittedName>
        <fullName evidence="6">Enhanced intracellular survival protein</fullName>
    </submittedName>
</protein>
<dbReference type="SUPFAM" id="SSF55718">
    <property type="entry name" value="SCP-like"/>
    <property type="match status" value="1"/>
</dbReference>
<name>A0A4Z1E3X7_9MICO</name>
<evidence type="ECO:0000259" key="5">
    <source>
        <dbReference type="PROSITE" id="PS51186"/>
    </source>
</evidence>
<dbReference type="Gene3D" id="3.40.630.30">
    <property type="match status" value="2"/>
</dbReference>
<feature type="domain" description="N-acetyltransferase" evidence="5">
    <location>
        <begin position="35"/>
        <end position="184"/>
    </location>
</feature>
<gene>
    <name evidence="6" type="ORF">SERN_1177</name>
</gene>
<feature type="binding site" evidence="4">
    <location>
        <begin position="157"/>
        <end position="158"/>
    </location>
    <ligand>
        <name>acetyl-CoA</name>
        <dbReference type="ChEBI" id="CHEBI:57288"/>
    </ligand>
</feature>
<dbReference type="InterPro" id="IPR041380">
    <property type="entry name" value="Acetyltransf_17"/>
</dbReference>
<accession>A0A4Z1E3X7</accession>
<dbReference type="Gene3D" id="3.30.1050.10">
    <property type="entry name" value="SCP2 sterol-binding domain"/>
    <property type="match status" value="1"/>
</dbReference>
<dbReference type="GO" id="GO:0034069">
    <property type="term" value="F:aminoglycoside N-acetyltransferase activity"/>
    <property type="evidence" value="ECO:0007669"/>
    <property type="project" value="TreeGrafter"/>
</dbReference>
<dbReference type="RefSeq" id="WP_135849220.1">
    <property type="nucleotide sequence ID" value="NZ_RHPJ01000002.1"/>
</dbReference>